<evidence type="ECO:0000256" key="4">
    <source>
        <dbReference type="PROSITE-ProRule" id="PRU00325"/>
    </source>
</evidence>
<evidence type="ECO:0000256" key="2">
    <source>
        <dbReference type="ARBA" id="ARBA00022771"/>
    </source>
</evidence>
<dbReference type="OrthoDB" id="1166147at2759"/>
<keyword evidence="3" id="KW-0862">Zinc</keyword>
<dbReference type="PANTHER" id="PTHR31973">
    <property type="entry name" value="POLYPROTEIN, PUTATIVE-RELATED"/>
    <property type="match status" value="1"/>
</dbReference>
<evidence type="ECO:0000313" key="7">
    <source>
        <dbReference type="EMBL" id="PON52810.1"/>
    </source>
</evidence>
<dbReference type="AlphaFoldDB" id="A0A2P5BVK3"/>
<dbReference type="InterPro" id="IPR007527">
    <property type="entry name" value="Znf_SWIM"/>
</dbReference>
<feature type="domain" description="SWIM-type" evidence="6">
    <location>
        <begin position="261"/>
        <end position="293"/>
    </location>
</feature>
<feature type="region of interest" description="Disordered" evidence="5">
    <location>
        <begin position="378"/>
        <end position="410"/>
    </location>
</feature>
<gene>
    <name evidence="7" type="ORF">PanWU01x14_206520</name>
</gene>
<keyword evidence="1" id="KW-0479">Metal-binding</keyword>
<organism evidence="7 8">
    <name type="scientific">Parasponia andersonii</name>
    <name type="common">Sponia andersonii</name>
    <dbReference type="NCBI Taxonomy" id="3476"/>
    <lineage>
        <taxon>Eukaryota</taxon>
        <taxon>Viridiplantae</taxon>
        <taxon>Streptophyta</taxon>
        <taxon>Embryophyta</taxon>
        <taxon>Tracheophyta</taxon>
        <taxon>Spermatophyta</taxon>
        <taxon>Magnoliopsida</taxon>
        <taxon>eudicotyledons</taxon>
        <taxon>Gunneridae</taxon>
        <taxon>Pentapetalae</taxon>
        <taxon>rosids</taxon>
        <taxon>fabids</taxon>
        <taxon>Rosales</taxon>
        <taxon>Cannabaceae</taxon>
        <taxon>Parasponia</taxon>
    </lineage>
</organism>
<dbReference type="Proteomes" id="UP000237105">
    <property type="component" value="Unassembled WGS sequence"/>
</dbReference>
<protein>
    <submittedName>
        <fullName evidence="7">Zinc finger, PMZ-type</fullName>
    </submittedName>
</protein>
<comment type="caution">
    <text evidence="7">The sequence shown here is derived from an EMBL/GenBank/DDBJ whole genome shotgun (WGS) entry which is preliminary data.</text>
</comment>
<dbReference type="GO" id="GO:0008270">
    <property type="term" value="F:zinc ion binding"/>
    <property type="evidence" value="ECO:0007669"/>
    <property type="project" value="UniProtKB-KW"/>
</dbReference>
<dbReference type="Pfam" id="PF04434">
    <property type="entry name" value="SWIM"/>
    <property type="match status" value="1"/>
</dbReference>
<dbReference type="PANTHER" id="PTHR31973:SF187">
    <property type="entry name" value="MUTATOR TRANSPOSASE MUDRA PROTEIN"/>
    <property type="match status" value="1"/>
</dbReference>
<accession>A0A2P5BVK3</accession>
<keyword evidence="8" id="KW-1185">Reference proteome</keyword>
<feature type="compositionally biased region" description="Low complexity" evidence="5">
    <location>
        <begin position="382"/>
        <end position="399"/>
    </location>
</feature>
<sequence length="410" mass="46263">MVYNLRHSPQFHLLLLTPFPLQISDLLRNLTALPRSAAASQEMGSINVFVNYDGRWNDRNCYVDFKMMGILVPMETSYCGLLEIMYKEMQLKPSEHTIRIQYQVREHSPPIDILTDNSVLFYLELKKKDTVLTGFPLCITVENEPMTAMLGRSLGGSNHLPPVNHIREVERQMETMVEVETDEASGLRSRSVTNNGHDPSEEPMEVKMIKNDRHPRPIKKRRHAGAAVEKALYENEITSLSFSVARVDINLCQVYQGDVSFLVSLQDRTCSCRRFELDQIPCSHALAAISKGSLSAGTYCSHYFKKEKLLASYQEEVCPLGNPETWSVPNEVKSRVVLPPVLKCRPGRHKKECVISAEKGTAQLKCGRCKQYGHNRKTCTNPSTSDPQVSQTSSVQTLSENASDEIENLT</sequence>
<reference evidence="8" key="1">
    <citation type="submission" date="2016-06" db="EMBL/GenBank/DDBJ databases">
        <title>Parallel loss of symbiosis genes in relatives of nitrogen-fixing non-legume Parasponia.</title>
        <authorList>
            <person name="Van Velzen R."/>
            <person name="Holmer R."/>
            <person name="Bu F."/>
            <person name="Rutten L."/>
            <person name="Van Zeijl A."/>
            <person name="Liu W."/>
            <person name="Santuari L."/>
            <person name="Cao Q."/>
            <person name="Sharma T."/>
            <person name="Shen D."/>
            <person name="Roswanjaya Y."/>
            <person name="Wardhani T."/>
            <person name="Kalhor M.S."/>
            <person name="Jansen J."/>
            <person name="Van den Hoogen J."/>
            <person name="Gungor B."/>
            <person name="Hartog M."/>
            <person name="Hontelez J."/>
            <person name="Verver J."/>
            <person name="Yang W.-C."/>
            <person name="Schijlen E."/>
            <person name="Repin R."/>
            <person name="Schilthuizen M."/>
            <person name="Schranz E."/>
            <person name="Heidstra R."/>
            <person name="Miyata K."/>
            <person name="Fedorova E."/>
            <person name="Kohlen W."/>
            <person name="Bisseling T."/>
            <person name="Smit S."/>
            <person name="Geurts R."/>
        </authorList>
    </citation>
    <scope>NUCLEOTIDE SEQUENCE [LARGE SCALE GENOMIC DNA]</scope>
    <source>
        <strain evidence="8">cv. WU1-14</strain>
    </source>
</reference>
<name>A0A2P5BVK3_PARAD</name>
<proteinExistence type="predicted"/>
<evidence type="ECO:0000256" key="3">
    <source>
        <dbReference type="ARBA" id="ARBA00022833"/>
    </source>
</evidence>
<dbReference type="EMBL" id="JXTB01000214">
    <property type="protein sequence ID" value="PON52810.1"/>
    <property type="molecule type" value="Genomic_DNA"/>
</dbReference>
<dbReference type="STRING" id="3476.A0A2P5BVK3"/>
<dbReference type="SMART" id="SM00575">
    <property type="entry name" value="ZnF_PMZ"/>
    <property type="match status" value="1"/>
</dbReference>
<feature type="region of interest" description="Disordered" evidence="5">
    <location>
        <begin position="180"/>
        <end position="202"/>
    </location>
</feature>
<keyword evidence="2 4" id="KW-0863">Zinc-finger</keyword>
<evidence type="ECO:0000313" key="8">
    <source>
        <dbReference type="Proteomes" id="UP000237105"/>
    </source>
</evidence>
<feature type="compositionally biased region" description="Polar residues" evidence="5">
    <location>
        <begin position="188"/>
        <end position="197"/>
    </location>
</feature>
<evidence type="ECO:0000256" key="5">
    <source>
        <dbReference type="SAM" id="MobiDB-lite"/>
    </source>
</evidence>
<evidence type="ECO:0000259" key="6">
    <source>
        <dbReference type="PROSITE" id="PS50966"/>
    </source>
</evidence>
<dbReference type="PROSITE" id="PS50966">
    <property type="entry name" value="ZF_SWIM"/>
    <property type="match status" value="1"/>
</dbReference>
<dbReference type="InterPro" id="IPR006564">
    <property type="entry name" value="Znf_PMZ"/>
</dbReference>
<evidence type="ECO:0000256" key="1">
    <source>
        <dbReference type="ARBA" id="ARBA00022723"/>
    </source>
</evidence>